<dbReference type="AlphaFoldDB" id="X1FSA6"/>
<dbReference type="Pfam" id="PF11918">
    <property type="entry name" value="Peptidase_S41_N"/>
    <property type="match status" value="1"/>
</dbReference>
<accession>X1FSA6</accession>
<dbReference type="SMART" id="SM00245">
    <property type="entry name" value="TSPc"/>
    <property type="match status" value="1"/>
</dbReference>
<feature type="domain" description="Tail specific protease" evidence="1">
    <location>
        <begin position="129"/>
        <end position="279"/>
    </location>
</feature>
<dbReference type="EMBL" id="BARU01022875">
    <property type="protein sequence ID" value="GAH47867.1"/>
    <property type="molecule type" value="Genomic_DNA"/>
</dbReference>
<protein>
    <recommendedName>
        <fullName evidence="1">Tail specific protease domain-containing protein</fullName>
    </recommendedName>
</protein>
<organism evidence="2">
    <name type="scientific">marine sediment metagenome</name>
    <dbReference type="NCBI Taxonomy" id="412755"/>
    <lineage>
        <taxon>unclassified sequences</taxon>
        <taxon>metagenomes</taxon>
        <taxon>ecological metagenomes</taxon>
    </lineage>
</organism>
<dbReference type="Gene3D" id="3.90.226.10">
    <property type="entry name" value="2-enoyl-CoA Hydratase, Chain A, domain 1"/>
    <property type="match status" value="1"/>
</dbReference>
<evidence type="ECO:0000313" key="2">
    <source>
        <dbReference type="EMBL" id="GAH47867.1"/>
    </source>
</evidence>
<evidence type="ECO:0000259" key="1">
    <source>
        <dbReference type="SMART" id="SM00245"/>
    </source>
</evidence>
<feature type="non-terminal residue" evidence="2">
    <location>
        <position position="1"/>
    </location>
</feature>
<dbReference type="SUPFAM" id="SSF52096">
    <property type="entry name" value="ClpP/crotonase"/>
    <property type="match status" value="1"/>
</dbReference>
<dbReference type="GO" id="GO:0008236">
    <property type="term" value="F:serine-type peptidase activity"/>
    <property type="evidence" value="ECO:0007669"/>
    <property type="project" value="InterPro"/>
</dbReference>
<dbReference type="Pfam" id="PF03572">
    <property type="entry name" value="Peptidase_S41"/>
    <property type="match status" value="1"/>
</dbReference>
<dbReference type="PANTHER" id="PTHR11261:SF3">
    <property type="entry name" value="RETINOL-BINDING PROTEIN 3"/>
    <property type="match status" value="1"/>
</dbReference>
<dbReference type="InterPro" id="IPR005151">
    <property type="entry name" value="Tail-specific_protease"/>
</dbReference>
<dbReference type="GO" id="GO:0006508">
    <property type="term" value="P:proteolysis"/>
    <property type="evidence" value="ECO:0007669"/>
    <property type="project" value="InterPro"/>
</dbReference>
<name>X1FSA6_9ZZZZ</name>
<feature type="non-terminal residue" evidence="2">
    <location>
        <position position="279"/>
    </location>
</feature>
<dbReference type="Gene3D" id="3.30.750.44">
    <property type="match status" value="1"/>
</dbReference>
<gene>
    <name evidence="2" type="ORF">S03H2_37203</name>
</gene>
<proteinExistence type="predicted"/>
<reference evidence="2" key="1">
    <citation type="journal article" date="2014" name="Front. Microbiol.">
        <title>High frequency of phylogenetically diverse reductive dehalogenase-homologous genes in deep subseafloor sedimentary metagenomes.</title>
        <authorList>
            <person name="Kawai M."/>
            <person name="Futagami T."/>
            <person name="Toyoda A."/>
            <person name="Takaki Y."/>
            <person name="Nishi S."/>
            <person name="Hori S."/>
            <person name="Arai W."/>
            <person name="Tsubouchi T."/>
            <person name="Morono Y."/>
            <person name="Uchiyama I."/>
            <person name="Ito T."/>
            <person name="Fujiyama A."/>
            <person name="Inagaki F."/>
            <person name="Takami H."/>
        </authorList>
    </citation>
    <scope>NUCLEOTIDE SEQUENCE</scope>
    <source>
        <strain evidence="2">Expedition CK06-06</strain>
    </source>
</reference>
<comment type="caution">
    <text evidence="2">The sequence shown here is derived from an EMBL/GenBank/DDBJ whole genome shotgun (WGS) entry which is preliminary data.</text>
</comment>
<sequence>EKSKRKMKQQVRYLKMNLILILLFSAFQLGFSQVQNTDNKVQKLDADLKVKIIEEIVGLIEEKYVFPDDAKKITNYMQEKQKEKAYDHITTLQEFIREITKDLRAVNNDAHLGLGTRRGSFKTGVSPEEMFKTIYLKRAPFQNYGFKKVDRLLGNVGCIVLDEFSYVEMDGENVGGETARAVMKVISNSYALIIDLRDNFGGREEMALLLLDYFFEKPTHILTNQYRGRKDKQIRTKGEHAECRLDEIPLYVLTSRHTISRGEMFAYVLKNRKRATIIG</sequence>
<dbReference type="PANTHER" id="PTHR11261">
    <property type="entry name" value="INTERPHOTORECEPTOR RETINOID-BINDING PROTEIN"/>
    <property type="match status" value="1"/>
</dbReference>
<dbReference type="InterPro" id="IPR029045">
    <property type="entry name" value="ClpP/crotonase-like_dom_sf"/>
</dbReference>